<accession>A0A1Y5FGZ3</accession>
<dbReference type="AlphaFoldDB" id="A0A1Y5FGZ3"/>
<name>A0A1Y5FGZ3_9BACT</name>
<dbReference type="EMBL" id="MAAO01000004">
    <property type="protein sequence ID" value="OUR98585.1"/>
    <property type="molecule type" value="Genomic_DNA"/>
</dbReference>
<proteinExistence type="predicted"/>
<protein>
    <submittedName>
        <fullName evidence="1">Uncharacterized protein</fullName>
    </submittedName>
</protein>
<evidence type="ECO:0000313" key="1">
    <source>
        <dbReference type="EMBL" id="OUR98585.1"/>
    </source>
</evidence>
<gene>
    <name evidence="1" type="ORF">A9Q84_04000</name>
</gene>
<evidence type="ECO:0000313" key="2">
    <source>
        <dbReference type="Proteomes" id="UP000196531"/>
    </source>
</evidence>
<dbReference type="Proteomes" id="UP000196531">
    <property type="component" value="Unassembled WGS sequence"/>
</dbReference>
<reference evidence="2" key="1">
    <citation type="journal article" date="2017" name="Proc. Natl. Acad. Sci. U.S.A.">
        <title>Simulation of Deepwater Horizon oil plume reveals substrate specialization within a complex community of hydrocarbon-degraders.</title>
        <authorList>
            <person name="Hu P."/>
            <person name="Dubinsky E.A."/>
            <person name="Probst A.J."/>
            <person name="Wang J."/>
            <person name="Sieber C.M.K."/>
            <person name="Tom L.M."/>
            <person name="Gardinali P."/>
            <person name="Banfield J.F."/>
            <person name="Atlas R.M."/>
            <person name="Andersen G.L."/>
        </authorList>
    </citation>
    <scope>NUCLEOTIDE SEQUENCE [LARGE SCALE GENOMIC DNA]</scope>
</reference>
<organism evidence="1 2">
    <name type="scientific">Halobacteriovorax marinus</name>
    <dbReference type="NCBI Taxonomy" id="97084"/>
    <lineage>
        <taxon>Bacteria</taxon>
        <taxon>Pseudomonadati</taxon>
        <taxon>Bdellovibrionota</taxon>
        <taxon>Bacteriovoracia</taxon>
        <taxon>Bacteriovoracales</taxon>
        <taxon>Halobacteriovoraceae</taxon>
        <taxon>Halobacteriovorax</taxon>
    </lineage>
</organism>
<comment type="caution">
    <text evidence="1">The sequence shown here is derived from an EMBL/GenBank/DDBJ whole genome shotgun (WGS) entry which is preliminary data.</text>
</comment>
<sequence>MLKQLYYQILTKNRLKKGGLLFLMLLSVNFSSCSSYQQFQYIAEEFEIPSKLFKTNYNQAWQAVLQVMQKYDLALQSQEGGVIKTRWIDNTLQLNFADSFGSRDSVKSARFKLIVNVVKGFSGSREVSKVTVFKRQMIEQDFLQGWKVERSDGILEQSLLYRIERVITIDNKLKKIEEKRSKELEESF</sequence>